<accession>A0ACC2NGQ6</accession>
<organism evidence="1 2">
    <name type="scientific">Eretmocerus hayati</name>
    <dbReference type="NCBI Taxonomy" id="131215"/>
    <lineage>
        <taxon>Eukaryota</taxon>
        <taxon>Metazoa</taxon>
        <taxon>Ecdysozoa</taxon>
        <taxon>Arthropoda</taxon>
        <taxon>Hexapoda</taxon>
        <taxon>Insecta</taxon>
        <taxon>Pterygota</taxon>
        <taxon>Neoptera</taxon>
        <taxon>Endopterygota</taxon>
        <taxon>Hymenoptera</taxon>
        <taxon>Apocrita</taxon>
        <taxon>Proctotrupomorpha</taxon>
        <taxon>Chalcidoidea</taxon>
        <taxon>Aphelinidae</taxon>
        <taxon>Aphelininae</taxon>
        <taxon>Eretmocerus</taxon>
    </lineage>
</organism>
<keyword evidence="2" id="KW-1185">Reference proteome</keyword>
<dbReference type="Proteomes" id="UP001239111">
    <property type="component" value="Chromosome 3"/>
</dbReference>
<reference evidence="1" key="1">
    <citation type="submission" date="2023-04" db="EMBL/GenBank/DDBJ databases">
        <title>A chromosome-level genome assembly of the parasitoid wasp Eretmocerus hayati.</title>
        <authorList>
            <person name="Zhong Y."/>
            <person name="Liu S."/>
            <person name="Liu Y."/>
        </authorList>
    </citation>
    <scope>NUCLEOTIDE SEQUENCE</scope>
    <source>
        <strain evidence="1">ZJU_SS_LIU_2023</strain>
    </source>
</reference>
<sequence>MFLLQIAAVVGHLSFCYSQDAPKVSTKLGIITGHYKISHAGNKYEAYEGIPFALPPVGERRFEIPEPIGPWTGELVANQIPNKCFELIRDLYPSGNYLNGDEDCLYLKIYSPVKRNGSLPVIVYIYGGAFQQGVSEKNEEHYLIDHDVIYAAMNYRVGILGFLSTGDEVVPGNMGLKDQVLALKWIKENIESFGGDPNRITIIGLSAGAVSVHLHYLSPMSRGLFNSGISLSGTAFKCWAQTDHAREKAMKLGAALDCPTIDTKSLVQCLRKRSAHDITGALPLFMPWQLMPYTPFGPVIEKPSKNSFLTRPPAEIVRSGDVYDVPWITGVVSEEGIYPLSEFVRNETILQDLDSNWEERAPILLDFNYTASKKDHPKIAKRIREHYFGDKPINRENIGILIRLASDRFFNVDSVKAAIAHSKAIHSPVWFYYYSYKTGKDSITINSHIQDYGVPHGEDVYMVIGNDIIIPARDQKNLAMQNLLIQLWTSVAYNSKPKLDLEWSKVDSLPGNLTETNFNYLHIAGPDNLTEEHNIEFIQYSFWKSLGLDDNTQGNTDCELPVDGRFRHEQTIPGCTDRRVRRIVQQNDRHQGFVDENGCFADVEILNAVLRKAKADGGTIGVMDLHKAFDSVHKIEIAVSHDWKRISSGKLAANAGICEKPMFNSFLAGF</sequence>
<evidence type="ECO:0000313" key="2">
    <source>
        <dbReference type="Proteomes" id="UP001239111"/>
    </source>
</evidence>
<protein>
    <submittedName>
        <fullName evidence="1">Uncharacterized protein</fullName>
    </submittedName>
</protein>
<proteinExistence type="predicted"/>
<gene>
    <name evidence="1" type="ORF">QAD02_001352</name>
</gene>
<evidence type="ECO:0000313" key="1">
    <source>
        <dbReference type="EMBL" id="KAJ8670093.1"/>
    </source>
</evidence>
<dbReference type="EMBL" id="CM056743">
    <property type="protein sequence ID" value="KAJ8670093.1"/>
    <property type="molecule type" value="Genomic_DNA"/>
</dbReference>
<comment type="caution">
    <text evidence="1">The sequence shown here is derived from an EMBL/GenBank/DDBJ whole genome shotgun (WGS) entry which is preliminary data.</text>
</comment>
<name>A0ACC2NGQ6_9HYME</name>